<reference evidence="3 4" key="1">
    <citation type="submission" date="2020-11" db="EMBL/GenBank/DDBJ databases">
        <title>Pseudonocardia abyssalis sp. nov. and Pseudonocardia oceani sp. nov., description and phylogenomic analysis of two novel actinomycetes isolated from the deep Southern Ocean.</title>
        <authorList>
            <person name="Parra J."/>
        </authorList>
    </citation>
    <scope>NUCLEOTIDE SEQUENCE [LARGE SCALE GENOMIC DNA]</scope>
    <source>
        <strain evidence="3 4">KRD-168</strain>
    </source>
</reference>
<evidence type="ECO:0000313" key="3">
    <source>
        <dbReference type="EMBL" id="MBW0135706.1"/>
    </source>
</evidence>
<evidence type="ECO:0000313" key="4">
    <source>
        <dbReference type="Proteomes" id="UP000694287"/>
    </source>
</evidence>
<name>A0ABS6UTX8_9PSEU</name>
<evidence type="ECO:0000259" key="2">
    <source>
        <dbReference type="PROSITE" id="PS50975"/>
    </source>
</evidence>
<feature type="domain" description="ATP-grasp" evidence="2">
    <location>
        <begin position="90"/>
        <end position="282"/>
    </location>
</feature>
<sequence>MHLLAAAANSHMLTSRGVHGKVMPDPRSDSQAWLDAMRCLADSGGGVVICGSDAASEWVSANRSALPDSIRTFESADGVHTALMDKYELYKLAADIGVRAPWMHRISTHTELQAIDSAITYPCVLKGALGHRARAILGHGTVQVDSRDELMTMADALLENQVAFLLTELVPGDETALEGAVTVRGRGGDYPLEYGRHKLRQWPPDYGVGSLTSSKSVPGTLAMNRRILDHVGYFGVSSCETKRHAGTGELYLIEINVRVPGSFGVAEACGVDGSWRLYATAAGIPLGPQPAQVDGRHSMLPDIEWLAVRARTSSHDQTWGEVFRSWRGTRDFGIVSLRDPRPALSMLGTMVRRRVSRIAREQWMRLRGRPAATTVETTTPVARITPGPDTRRRSA</sequence>
<dbReference type="PROSITE" id="PS00867">
    <property type="entry name" value="CPSASE_2"/>
    <property type="match status" value="1"/>
</dbReference>
<evidence type="ECO:0000256" key="1">
    <source>
        <dbReference type="PROSITE-ProRule" id="PRU00409"/>
    </source>
</evidence>
<organism evidence="3 4">
    <name type="scientific">Pseudonocardia abyssalis</name>
    <dbReference type="NCBI Taxonomy" id="2792008"/>
    <lineage>
        <taxon>Bacteria</taxon>
        <taxon>Bacillati</taxon>
        <taxon>Actinomycetota</taxon>
        <taxon>Actinomycetes</taxon>
        <taxon>Pseudonocardiales</taxon>
        <taxon>Pseudonocardiaceae</taxon>
        <taxon>Pseudonocardia</taxon>
    </lineage>
</organism>
<dbReference type="Proteomes" id="UP000694287">
    <property type="component" value="Unassembled WGS sequence"/>
</dbReference>
<protein>
    <recommendedName>
        <fullName evidence="2">ATP-grasp domain-containing protein</fullName>
    </recommendedName>
</protein>
<dbReference type="PROSITE" id="PS50975">
    <property type="entry name" value="ATP_GRASP"/>
    <property type="match status" value="1"/>
</dbReference>
<proteinExistence type="predicted"/>
<dbReference type="RefSeq" id="WP_218605606.1">
    <property type="nucleotide sequence ID" value="NZ_JADQDJ010000385.1"/>
</dbReference>
<gene>
    <name evidence="3" type="ORF">I4I81_15775</name>
</gene>
<keyword evidence="1" id="KW-0547">Nucleotide-binding</keyword>
<dbReference type="InterPro" id="IPR005479">
    <property type="entry name" value="CPAse_ATP-bd"/>
</dbReference>
<dbReference type="EMBL" id="JADQDK010000001">
    <property type="protein sequence ID" value="MBW0135706.1"/>
    <property type="molecule type" value="Genomic_DNA"/>
</dbReference>
<comment type="caution">
    <text evidence="3">The sequence shown here is derived from an EMBL/GenBank/DDBJ whole genome shotgun (WGS) entry which is preliminary data.</text>
</comment>
<keyword evidence="1" id="KW-0067">ATP-binding</keyword>
<keyword evidence="4" id="KW-1185">Reference proteome</keyword>
<accession>A0ABS6UTX8</accession>
<dbReference type="InterPro" id="IPR011761">
    <property type="entry name" value="ATP-grasp"/>
</dbReference>